<dbReference type="GO" id="GO:0005524">
    <property type="term" value="F:ATP binding"/>
    <property type="evidence" value="ECO:0007669"/>
    <property type="project" value="InterPro"/>
</dbReference>
<dbReference type="PANTHER" id="PTHR24359">
    <property type="entry name" value="SERINE/THREONINE-PROTEIN KINASE SBK1"/>
    <property type="match status" value="1"/>
</dbReference>
<feature type="domain" description="Protein kinase" evidence="2">
    <location>
        <begin position="314"/>
        <end position="645"/>
    </location>
</feature>
<dbReference type="SUPFAM" id="SSF56112">
    <property type="entry name" value="Protein kinase-like (PK-like)"/>
    <property type="match status" value="1"/>
</dbReference>
<keyword evidence="3" id="KW-0418">Kinase</keyword>
<keyword evidence="4" id="KW-1185">Reference proteome</keyword>
<dbReference type="PROSITE" id="PS50011">
    <property type="entry name" value="PROTEIN_KINASE_DOM"/>
    <property type="match status" value="1"/>
</dbReference>
<dbReference type="EMBL" id="CP019471">
    <property type="protein sequence ID" value="UQC75332.1"/>
    <property type="molecule type" value="Genomic_DNA"/>
</dbReference>
<feature type="region of interest" description="Disordered" evidence="1">
    <location>
        <begin position="114"/>
        <end position="136"/>
    </location>
</feature>
<dbReference type="SMART" id="SM00220">
    <property type="entry name" value="S_TKc"/>
    <property type="match status" value="1"/>
</dbReference>
<dbReference type="PANTHER" id="PTHR24359:SF1">
    <property type="entry name" value="INHIBITOR OF NUCLEAR FACTOR KAPPA-B KINASE EPSILON SUBUNIT HOMOLOG 1-RELATED"/>
    <property type="match status" value="1"/>
</dbReference>
<feature type="region of interest" description="Disordered" evidence="1">
    <location>
        <begin position="785"/>
        <end position="848"/>
    </location>
</feature>
<keyword evidence="3" id="KW-0808">Transferase</keyword>
<evidence type="ECO:0000313" key="4">
    <source>
        <dbReference type="Proteomes" id="UP000830671"/>
    </source>
</evidence>
<accession>A0A9Q8SF23</accession>
<reference evidence="3" key="1">
    <citation type="journal article" date="2021" name="Mol. Plant Microbe Interact.">
        <title>Complete Genome Sequence of the Plant-Pathogenic Fungus Colletotrichum lupini.</title>
        <authorList>
            <person name="Baroncelli R."/>
            <person name="Pensec F."/>
            <person name="Da Lio D."/>
            <person name="Boufleur T."/>
            <person name="Vicente I."/>
            <person name="Sarrocco S."/>
            <person name="Picot A."/>
            <person name="Baraldi E."/>
            <person name="Sukno S."/>
            <person name="Thon M."/>
            <person name="Le Floch G."/>
        </authorList>
    </citation>
    <scope>NUCLEOTIDE SEQUENCE</scope>
    <source>
        <strain evidence="3">IMI 504893</strain>
    </source>
</reference>
<dbReference type="GeneID" id="73336031"/>
<dbReference type="AlphaFoldDB" id="A0A9Q8SF23"/>
<sequence length="1142" mass="126571">MFVTTLDPAVYQLRHNYRYAEALRQAQDEFSRVQSSADAQMRRCATTVMRVTGPLNGLNAAPPPGSMAFPSISSHSLSILGANLIALQSFPYLHNALLILYISLLVYNNSSMVETTPEDDTLTPPPSLPQPENMGSSQSLKQLLEAAMCRSLNLNGGDFKEFLPEPALNRILTPQSALAALTSSPGIADLMCSIYAVTVFNKQKTYIKTFAILVLIGRVDALPAFMHNSLGDEHLPLAFTSISGEKTTLVRSLTTPSCSDLSLMGLSHYEALLFEATQWKLLAPVFARRQLEDEPLEFPEGTILPIVMPDTFEGFQTPRNGMSSSSRIYKAHFHAGHHDFPFSKVAVKKLLHGRSEDYRREVEALKVFGDMGQYNIIELLATFKLGKNYYLIFPWAESDLRSFFATESPSLPRPIGKAVVPAATWTAKQMLGIAEALKAIHYCRQTMLSRSTRSTIRREPSDEKDYGIHGDLKPENILLFSDRGPWQSQLIVADLGLTRIHSATTSSQADRPAGYSLTYRAPEHDVGLFNGQKADIWSLGCVMSVAATWMTLGSRGVKTFDASRLTKANGRFDNSFFEVSKDREKGIRVKLKAAVSYWISRLHQAPTASMFTHDLLNLVQNGMLEVDGSKRLSSGDIVSSLEKMYDKCCDVPGYTKAAPFGHMSSWLGRQRLLIGPHAPQARSLAVNMVKLPNSMQQSQTLPTTPSQARFGSDFPSSTAGPFPEFDARLSVTLPSSFSGPFLSGQAQHGSAASQPNPAFGEMGFFTSPDIGRLTSPTVEQYLPSLEDPQVSELAATEPTSGIKRVHEPESNKTEVKRQKSQKSRKTKAASNPSGPEDPVEPSSESLAGAQDEARPFACPYYKNDPKNYCKKKYKLCGSSGWETIPRLKEHLHRAHHKPGLKCSICLERLPSREDLGKHYNAKVRCVRRDDKVDDMMDDAQWGLCQAQMRRKSDAYKWGEIYKILFGSSPSGTMPSPYRDDLETFCDFLVSKKQQSACDEFHIDICLNFVREFQNPGSLTQSTEVSEVPPSLTGGWSNDSTLSSVIMPMENETEAIHFEYDRTTDVNCQSQQTGAMGQGAFGVFADGSQSFTEEFGDLLHLDPNGSIFISYYMFGFPFIFSRTTSSSMDPWAYVILVLFRGHD</sequence>
<evidence type="ECO:0000313" key="3">
    <source>
        <dbReference type="EMBL" id="UQC75332.1"/>
    </source>
</evidence>
<dbReference type="RefSeq" id="XP_049136978.1">
    <property type="nucleotide sequence ID" value="XM_049281021.1"/>
</dbReference>
<name>A0A9Q8SF23_9PEZI</name>
<feature type="compositionally biased region" description="Basic residues" evidence="1">
    <location>
        <begin position="818"/>
        <end position="827"/>
    </location>
</feature>
<dbReference type="Proteomes" id="UP000830671">
    <property type="component" value="Chromosome 1"/>
</dbReference>
<feature type="compositionally biased region" description="Polar residues" evidence="1">
    <location>
        <begin position="743"/>
        <end position="756"/>
    </location>
</feature>
<evidence type="ECO:0000256" key="1">
    <source>
        <dbReference type="SAM" id="MobiDB-lite"/>
    </source>
</evidence>
<dbReference type="KEGG" id="clup:CLUP02_01986"/>
<dbReference type="Pfam" id="PF00069">
    <property type="entry name" value="Pkinase"/>
    <property type="match status" value="1"/>
</dbReference>
<organism evidence="3 4">
    <name type="scientific">Colletotrichum lupini</name>
    <dbReference type="NCBI Taxonomy" id="145971"/>
    <lineage>
        <taxon>Eukaryota</taxon>
        <taxon>Fungi</taxon>
        <taxon>Dikarya</taxon>
        <taxon>Ascomycota</taxon>
        <taxon>Pezizomycotina</taxon>
        <taxon>Sordariomycetes</taxon>
        <taxon>Hypocreomycetidae</taxon>
        <taxon>Glomerellales</taxon>
        <taxon>Glomerellaceae</taxon>
        <taxon>Colletotrichum</taxon>
        <taxon>Colletotrichum acutatum species complex</taxon>
    </lineage>
</organism>
<feature type="compositionally biased region" description="Basic and acidic residues" evidence="1">
    <location>
        <begin position="804"/>
        <end position="817"/>
    </location>
</feature>
<dbReference type="GO" id="GO:0004674">
    <property type="term" value="F:protein serine/threonine kinase activity"/>
    <property type="evidence" value="ECO:0007669"/>
    <property type="project" value="TreeGrafter"/>
</dbReference>
<evidence type="ECO:0000259" key="2">
    <source>
        <dbReference type="PROSITE" id="PS50011"/>
    </source>
</evidence>
<dbReference type="Gene3D" id="1.10.510.10">
    <property type="entry name" value="Transferase(Phosphotransferase) domain 1"/>
    <property type="match status" value="1"/>
</dbReference>
<dbReference type="CDD" id="cd00180">
    <property type="entry name" value="PKc"/>
    <property type="match status" value="1"/>
</dbReference>
<proteinExistence type="predicted"/>
<dbReference type="InterPro" id="IPR011009">
    <property type="entry name" value="Kinase-like_dom_sf"/>
</dbReference>
<feature type="region of interest" description="Disordered" evidence="1">
    <location>
        <begin position="695"/>
        <end position="717"/>
    </location>
</feature>
<dbReference type="InterPro" id="IPR000719">
    <property type="entry name" value="Prot_kinase_dom"/>
</dbReference>
<feature type="compositionally biased region" description="Low complexity" evidence="1">
    <location>
        <begin position="696"/>
        <end position="707"/>
    </location>
</feature>
<protein>
    <submittedName>
        <fullName evidence="3">Protein kinase</fullName>
    </submittedName>
</protein>
<gene>
    <name evidence="3" type="ORF">CLUP02_01986</name>
</gene>
<feature type="region of interest" description="Disordered" evidence="1">
    <location>
        <begin position="743"/>
        <end position="771"/>
    </location>
</feature>